<accession>A0A6J4GZL0</accession>
<evidence type="ECO:0000259" key="1">
    <source>
        <dbReference type="Pfam" id="PF12706"/>
    </source>
</evidence>
<dbReference type="SUPFAM" id="SSF56281">
    <property type="entry name" value="Metallo-hydrolase/oxidoreductase"/>
    <property type="match status" value="1"/>
</dbReference>
<organism evidence="2">
    <name type="scientific">uncultured Chloroflexota bacterium</name>
    <dbReference type="NCBI Taxonomy" id="166587"/>
    <lineage>
        <taxon>Bacteria</taxon>
        <taxon>Bacillati</taxon>
        <taxon>Chloroflexota</taxon>
        <taxon>environmental samples</taxon>
    </lineage>
</organism>
<protein>
    <recommendedName>
        <fullName evidence="1">Metallo-beta-lactamase domain-containing protein</fullName>
    </recommendedName>
</protein>
<evidence type="ECO:0000313" key="2">
    <source>
        <dbReference type="EMBL" id="CAA9210392.1"/>
    </source>
</evidence>
<dbReference type="AlphaFoldDB" id="A0A6J4GZL0"/>
<dbReference type="EMBL" id="CADCTC010000001">
    <property type="protein sequence ID" value="CAA9210392.1"/>
    <property type="molecule type" value="Genomic_DNA"/>
</dbReference>
<dbReference type="InterPro" id="IPR036866">
    <property type="entry name" value="RibonucZ/Hydroxyglut_hydro"/>
</dbReference>
<dbReference type="Pfam" id="PF12706">
    <property type="entry name" value="Lactamase_B_2"/>
    <property type="match status" value="1"/>
</dbReference>
<dbReference type="InterPro" id="IPR050114">
    <property type="entry name" value="UPF0173_UPF0282_UlaG_hydrolase"/>
</dbReference>
<feature type="domain" description="Metallo-beta-lactamase" evidence="1">
    <location>
        <begin position="48"/>
        <end position="249"/>
    </location>
</feature>
<sequence>MSGSESRREIVLTSAAGSALADVGGPEAATLTYIGAGTALLRYAGFTVLTDPSFLRRGEHASIGYGLHTEREREPAMTIRELPPVDLVNLSHYHGDHFDQVAERELDRDLPIVTTRHGATMLKLKGFQQAHGLPTWETLTFVKGGARLRVTALPGNHRPGLSWLFPPVMGSLLEFHHPAATRPLRIYITGDTLLHAKLREIPRYVPDIDYMLPHIGGTRVAGLLLTMNGEQTVKLMRFLRPRVTVPIHFHDFHVYREPLEEFQRTVRAAGMDDKVRYIRHGETMALEVPPGAAASLEHELVARAA</sequence>
<dbReference type="PANTHER" id="PTHR43546:SF7">
    <property type="entry name" value="METALLO-BETA-LACTAMASE DOMAIN-CONTAINING PROTEIN"/>
    <property type="match status" value="1"/>
</dbReference>
<name>A0A6J4GZL0_9CHLR</name>
<reference evidence="2" key="1">
    <citation type="submission" date="2020-02" db="EMBL/GenBank/DDBJ databases">
        <authorList>
            <person name="Meier V. D."/>
        </authorList>
    </citation>
    <scope>NUCLEOTIDE SEQUENCE</scope>
    <source>
        <strain evidence="2">AVDCRST_MAG77</strain>
    </source>
</reference>
<gene>
    <name evidence="2" type="ORF">AVDCRST_MAG77-2022</name>
</gene>
<dbReference type="PANTHER" id="PTHR43546">
    <property type="entry name" value="UPF0173 METAL-DEPENDENT HYDROLASE MJ1163-RELATED"/>
    <property type="match status" value="1"/>
</dbReference>
<dbReference type="InterPro" id="IPR001279">
    <property type="entry name" value="Metallo-B-lactamas"/>
</dbReference>
<dbReference type="Gene3D" id="3.60.15.10">
    <property type="entry name" value="Ribonuclease Z/Hydroxyacylglutathione hydrolase-like"/>
    <property type="match status" value="1"/>
</dbReference>
<proteinExistence type="predicted"/>